<dbReference type="GeneID" id="26643814"/>
<dbReference type="PROSITE" id="PS50056">
    <property type="entry name" value="TYR_PHOSPHATASE_2"/>
    <property type="match status" value="1"/>
</dbReference>
<dbReference type="RefSeq" id="YP_009217365.1">
    <property type="nucleotide sequence ID" value="NC_028999.1"/>
</dbReference>
<dbReference type="InterPro" id="IPR000387">
    <property type="entry name" value="Tyr_Pase_dom"/>
</dbReference>
<organism evidence="2 3">
    <name type="scientific">Pseudomonas phage PhiPA3</name>
    <name type="common">Pseudomonas aeruginosa phage PhiPA3</name>
    <dbReference type="NCBI Taxonomy" id="998086"/>
    <lineage>
        <taxon>Viruses</taxon>
        <taxon>Duplodnaviria</taxon>
        <taxon>Heunggongvirae</taxon>
        <taxon>Uroviricota</taxon>
        <taxon>Caudoviricetes</taxon>
        <taxon>Chimalliviridae</taxon>
        <taxon>Miltoncavirus</taxon>
        <taxon>Miltoncavirus PhiPA3</taxon>
    </lineage>
</organism>
<gene>
    <name evidence="2" type="primary">286</name>
</gene>
<accession>F8SJC2</accession>
<organismHost>
    <name type="scientific">Pseudomonas aeruginosa</name>
    <dbReference type="NCBI Taxonomy" id="287"/>
</organismHost>
<evidence type="ECO:0000313" key="2">
    <source>
        <dbReference type="EMBL" id="AEH03709.1"/>
    </source>
</evidence>
<dbReference type="InterPro" id="IPR016130">
    <property type="entry name" value="Tyr_Pase_AS"/>
</dbReference>
<evidence type="ECO:0000259" key="1">
    <source>
        <dbReference type="PROSITE" id="PS50056"/>
    </source>
</evidence>
<feature type="domain" description="Tyrosine specific protein phosphatases" evidence="1">
    <location>
        <begin position="65"/>
        <end position="94"/>
    </location>
</feature>
<dbReference type="Gene3D" id="3.90.190.10">
    <property type="entry name" value="Protein tyrosine phosphatase superfamily"/>
    <property type="match status" value="1"/>
</dbReference>
<dbReference type="SUPFAM" id="SSF52799">
    <property type="entry name" value="(Phosphotyrosine protein) phosphatases II"/>
    <property type="match status" value="1"/>
</dbReference>
<sequence length="155" mass="17804">MSRKVKFYSRLAAMAVTQPHYVISIGEANDGCVLDPEHKSVLRLEFDDIPYHVDGYRLFSLTDARRILRWLRDVPENETVIVHCEAGVSRSAAVAQFMVDHQGYELEKDQYCNGSFLCANGHVYGTLRMTALEITDQYLLMEAEYDRKVKGIPQW</sequence>
<evidence type="ECO:0000313" key="3">
    <source>
        <dbReference type="Proteomes" id="UP000008388"/>
    </source>
</evidence>
<name>F8SJC2_BPPA3</name>
<dbReference type="EMBL" id="HQ630627">
    <property type="protein sequence ID" value="AEH03709.1"/>
    <property type="molecule type" value="Genomic_DNA"/>
</dbReference>
<dbReference type="KEGG" id="vg:26643814"/>
<keyword evidence="3" id="KW-1185">Reference proteome</keyword>
<dbReference type="PROSITE" id="PS00383">
    <property type="entry name" value="TYR_PHOSPHATASE_1"/>
    <property type="match status" value="1"/>
</dbReference>
<proteinExistence type="predicted"/>
<reference evidence="2 3" key="1">
    <citation type="journal article" date="2011" name="Microbiology">
        <title>The Pseudomonas aeruginosa generalized transducing phage phiPA3 is a new member of the phiKZ-like group of 'jumbo' phages, and infects model laboratory strains and clinical isolates from cystic fibrosis patients.</title>
        <authorList>
            <person name="Monson R."/>
            <person name="Foulds I."/>
            <person name="Foweraker J."/>
            <person name="Welch M."/>
            <person name="Salmond G.P."/>
        </authorList>
    </citation>
    <scope>NUCLEOTIDE SEQUENCE [LARGE SCALE GENOMIC DNA]</scope>
</reference>
<dbReference type="InterPro" id="IPR029021">
    <property type="entry name" value="Prot-tyrosine_phosphatase-like"/>
</dbReference>
<dbReference type="Proteomes" id="UP000008388">
    <property type="component" value="Segment"/>
</dbReference>
<dbReference type="OrthoDB" id="10203at10239"/>
<protein>
    <submittedName>
        <fullName evidence="2">Uncharacterized protein 286</fullName>
    </submittedName>
</protein>